<dbReference type="PANTHER" id="PTHR16515:SF49">
    <property type="entry name" value="GASTRULA ZINC FINGER PROTEIN XLCGF49.1-LIKE-RELATED"/>
    <property type="match status" value="1"/>
</dbReference>
<reference evidence="12" key="1">
    <citation type="submission" date="2020-12" db="EMBL/GenBank/DDBJ databases">
        <title>Metabolic potential, ecology and presence of endohyphal bacteria is reflected in genomic diversity of Mucoromycotina.</title>
        <authorList>
            <person name="Muszewska A."/>
            <person name="Okrasinska A."/>
            <person name="Steczkiewicz K."/>
            <person name="Drgas O."/>
            <person name="Orlowska M."/>
            <person name="Perlinska-Lenart U."/>
            <person name="Aleksandrzak-Piekarczyk T."/>
            <person name="Szatraj K."/>
            <person name="Zielenkiewicz U."/>
            <person name="Pilsyk S."/>
            <person name="Malc E."/>
            <person name="Mieczkowski P."/>
            <person name="Kruszewska J.S."/>
            <person name="Biernat P."/>
            <person name="Pawlowska J."/>
        </authorList>
    </citation>
    <scope>NUCLEOTIDE SEQUENCE</scope>
    <source>
        <strain evidence="12">WA0000051536</strain>
    </source>
</reference>
<dbReference type="AlphaFoldDB" id="A0A8H7UAL2"/>
<comment type="caution">
    <text evidence="12">The sequence shown here is derived from an EMBL/GenBank/DDBJ whole genome shotgun (WGS) entry which is preliminary data.</text>
</comment>
<evidence type="ECO:0000256" key="2">
    <source>
        <dbReference type="ARBA" id="ARBA00022723"/>
    </source>
</evidence>
<dbReference type="FunFam" id="3.30.160.60:FF:000065">
    <property type="entry name" value="B-cell CLL/lymphoma 6, member B"/>
    <property type="match status" value="1"/>
</dbReference>
<evidence type="ECO:0000259" key="10">
    <source>
        <dbReference type="PROSITE" id="PS50157"/>
    </source>
</evidence>
<dbReference type="CDD" id="cd00167">
    <property type="entry name" value="SANT"/>
    <property type="match status" value="1"/>
</dbReference>
<feature type="compositionally biased region" description="Low complexity" evidence="8">
    <location>
        <begin position="220"/>
        <end position="238"/>
    </location>
</feature>
<dbReference type="Gene3D" id="3.30.160.60">
    <property type="entry name" value="Classic Zinc Finger"/>
    <property type="match status" value="3"/>
</dbReference>
<dbReference type="GO" id="GO:0005634">
    <property type="term" value="C:nucleus"/>
    <property type="evidence" value="ECO:0007669"/>
    <property type="project" value="UniProtKB-SubCell"/>
</dbReference>
<dbReference type="InterPro" id="IPR009057">
    <property type="entry name" value="Homeodomain-like_sf"/>
</dbReference>
<dbReference type="SMART" id="SM00355">
    <property type="entry name" value="ZnF_C2H2"/>
    <property type="match status" value="3"/>
</dbReference>
<feature type="compositionally biased region" description="Low complexity" evidence="8">
    <location>
        <begin position="150"/>
        <end position="165"/>
    </location>
</feature>
<dbReference type="EMBL" id="JAEPRA010000011">
    <property type="protein sequence ID" value="KAG2178476.1"/>
    <property type="molecule type" value="Genomic_DNA"/>
</dbReference>
<dbReference type="InterPro" id="IPR050331">
    <property type="entry name" value="Zinc_finger"/>
</dbReference>
<evidence type="ECO:0000259" key="9">
    <source>
        <dbReference type="PROSITE" id="PS50090"/>
    </source>
</evidence>
<keyword evidence="6" id="KW-0539">Nucleus</keyword>
<keyword evidence="4 7" id="KW-0863">Zinc-finger</keyword>
<feature type="domain" description="Myb-like" evidence="9">
    <location>
        <begin position="242"/>
        <end position="289"/>
    </location>
</feature>
<dbReference type="PROSITE" id="PS50090">
    <property type="entry name" value="MYB_LIKE"/>
    <property type="match status" value="1"/>
</dbReference>
<dbReference type="Pfam" id="PF13912">
    <property type="entry name" value="zf-C2H2_6"/>
    <property type="match status" value="1"/>
</dbReference>
<dbReference type="OrthoDB" id="8922241at2759"/>
<dbReference type="InterPro" id="IPR001005">
    <property type="entry name" value="SANT/Myb"/>
</dbReference>
<dbReference type="SUPFAM" id="SSF46689">
    <property type="entry name" value="Homeodomain-like"/>
    <property type="match status" value="1"/>
</dbReference>
<feature type="domain" description="C2H2-type" evidence="10">
    <location>
        <begin position="506"/>
        <end position="535"/>
    </location>
</feature>
<dbReference type="Pfam" id="PF00249">
    <property type="entry name" value="Myb_DNA-binding"/>
    <property type="match status" value="1"/>
</dbReference>
<accession>A0A8H7UAL2</accession>
<dbReference type="SMART" id="SM00717">
    <property type="entry name" value="SANT"/>
    <property type="match status" value="1"/>
</dbReference>
<dbReference type="PANTHER" id="PTHR16515">
    <property type="entry name" value="PR DOMAIN ZINC FINGER PROTEIN"/>
    <property type="match status" value="1"/>
</dbReference>
<dbReference type="InterPro" id="IPR013087">
    <property type="entry name" value="Znf_C2H2_type"/>
</dbReference>
<feature type="domain" description="C2H2-type" evidence="10">
    <location>
        <begin position="564"/>
        <end position="583"/>
    </location>
</feature>
<dbReference type="GO" id="GO:0010468">
    <property type="term" value="P:regulation of gene expression"/>
    <property type="evidence" value="ECO:0007669"/>
    <property type="project" value="TreeGrafter"/>
</dbReference>
<evidence type="ECO:0000256" key="7">
    <source>
        <dbReference type="PROSITE-ProRule" id="PRU00042"/>
    </source>
</evidence>
<feature type="region of interest" description="Disordered" evidence="8">
    <location>
        <begin position="220"/>
        <end position="247"/>
    </location>
</feature>
<protein>
    <submittedName>
        <fullName evidence="12">Uncharacterized protein</fullName>
    </submittedName>
</protein>
<evidence type="ECO:0000256" key="5">
    <source>
        <dbReference type="ARBA" id="ARBA00022833"/>
    </source>
</evidence>
<keyword evidence="13" id="KW-1185">Reference proteome</keyword>
<evidence type="ECO:0000256" key="3">
    <source>
        <dbReference type="ARBA" id="ARBA00022737"/>
    </source>
</evidence>
<evidence type="ECO:0000259" key="11">
    <source>
        <dbReference type="PROSITE" id="PS51294"/>
    </source>
</evidence>
<feature type="compositionally biased region" description="Basic and acidic residues" evidence="8">
    <location>
        <begin position="449"/>
        <end position="465"/>
    </location>
</feature>
<feature type="compositionally biased region" description="Basic and acidic residues" evidence="8">
    <location>
        <begin position="40"/>
        <end position="50"/>
    </location>
</feature>
<keyword evidence="3" id="KW-0677">Repeat</keyword>
<feature type="region of interest" description="Disordered" evidence="8">
    <location>
        <begin position="110"/>
        <end position="206"/>
    </location>
</feature>
<sequence>MARVHLFTSHHSAPGDHKTNQTDKAFAALSAQEQSTIAHTHKEASDEPHTLDVTAVASPSTTDEQGDEKSTSKEPIKLSQLPTSSAALTAALLQDASSMDVVGSLAAALSGKQGVEKDSDKPTEEPESDAQPLEEDKKSQVGESSELMEQAAAATALQLLGLSQAEGQKGKSTSPSDDNEKTSSPESTPMQVDDDDNSNEASNVTDAMLLANYPGLSSSEALELSNSSSNLDNMSDDGSVGKRGSWTKEEDELLLQGIKRFGYGKWKEIAMTIPGRKGKQLKQRWDNSLAAKYVDQGMLPAKAKSEVLPSDEPHHSTNLPEDHPQSTSAESKQYKLLDSEWSELAQKLTERLRTSHHEGAEQSLSLLNDVASQLARSSQNLPFPDATALAMYAQQLQSGHQEGIDGGDNHSSIAGQYYLPNPFGGSGPNESAINAAAAAVAAVASNHNDSHLENGQHLGDLDHHHPGLKRKRSDPSLAQTQADAIDYYASAQPVTTTINNETHTVYPCLFPGCSKTFMRLYNLKSHSRTHTDDRPFKCSVCGQAFSRNHDLKRHCKIHGGDKPHHCPTCGKQFSRLDALKRHKANARNRCA</sequence>
<dbReference type="Gene3D" id="1.10.10.60">
    <property type="entry name" value="Homeodomain-like"/>
    <property type="match status" value="1"/>
</dbReference>
<keyword evidence="2" id="KW-0479">Metal-binding</keyword>
<dbReference type="GO" id="GO:0008270">
    <property type="term" value="F:zinc ion binding"/>
    <property type="evidence" value="ECO:0007669"/>
    <property type="project" value="UniProtKB-KW"/>
</dbReference>
<feature type="region of interest" description="Disordered" evidence="8">
    <location>
        <begin position="449"/>
        <end position="476"/>
    </location>
</feature>
<feature type="compositionally biased region" description="Basic and acidic residues" evidence="8">
    <location>
        <begin position="67"/>
        <end position="76"/>
    </location>
</feature>
<name>A0A8H7UAL2_9FUNG</name>
<feature type="compositionally biased region" description="Basic and acidic residues" evidence="8">
    <location>
        <begin position="114"/>
        <end position="124"/>
    </location>
</feature>
<comment type="subcellular location">
    <subcellularLocation>
        <location evidence="1">Nucleus</location>
    </subcellularLocation>
</comment>
<organism evidence="12 13">
    <name type="scientific">Umbelopsis vinacea</name>
    <dbReference type="NCBI Taxonomy" id="44442"/>
    <lineage>
        <taxon>Eukaryota</taxon>
        <taxon>Fungi</taxon>
        <taxon>Fungi incertae sedis</taxon>
        <taxon>Mucoromycota</taxon>
        <taxon>Mucoromycotina</taxon>
        <taxon>Umbelopsidomycetes</taxon>
        <taxon>Umbelopsidales</taxon>
        <taxon>Umbelopsidaceae</taxon>
        <taxon>Umbelopsis</taxon>
    </lineage>
</organism>
<evidence type="ECO:0000256" key="4">
    <source>
        <dbReference type="ARBA" id="ARBA00022771"/>
    </source>
</evidence>
<dbReference type="FunFam" id="3.30.160.60:FF:000125">
    <property type="entry name" value="Putative zinc finger protein 143"/>
    <property type="match status" value="1"/>
</dbReference>
<dbReference type="FunFam" id="3.30.160.60:FF:000145">
    <property type="entry name" value="Zinc finger protein 574"/>
    <property type="match status" value="1"/>
</dbReference>
<dbReference type="InterPro" id="IPR017930">
    <property type="entry name" value="Myb_dom"/>
</dbReference>
<evidence type="ECO:0000313" key="13">
    <source>
        <dbReference type="Proteomes" id="UP000612746"/>
    </source>
</evidence>
<feature type="compositionally biased region" description="Basic and acidic residues" evidence="8">
    <location>
        <begin position="311"/>
        <end position="324"/>
    </location>
</feature>
<evidence type="ECO:0000256" key="6">
    <source>
        <dbReference type="ARBA" id="ARBA00023242"/>
    </source>
</evidence>
<dbReference type="PROSITE" id="PS51294">
    <property type="entry name" value="HTH_MYB"/>
    <property type="match status" value="1"/>
</dbReference>
<feature type="domain" description="HTH myb-type" evidence="11">
    <location>
        <begin position="242"/>
        <end position="293"/>
    </location>
</feature>
<dbReference type="PROSITE" id="PS00028">
    <property type="entry name" value="ZINC_FINGER_C2H2_1"/>
    <property type="match status" value="2"/>
</dbReference>
<feature type="domain" description="C2H2-type" evidence="10">
    <location>
        <begin position="536"/>
        <end position="563"/>
    </location>
</feature>
<dbReference type="PROSITE" id="PS50157">
    <property type="entry name" value="ZINC_FINGER_C2H2_2"/>
    <property type="match status" value="3"/>
</dbReference>
<dbReference type="InterPro" id="IPR036236">
    <property type="entry name" value="Znf_C2H2_sf"/>
</dbReference>
<dbReference type="SUPFAM" id="SSF57667">
    <property type="entry name" value="beta-beta-alpha zinc fingers"/>
    <property type="match status" value="2"/>
</dbReference>
<feature type="region of interest" description="Disordered" evidence="8">
    <location>
        <begin position="1"/>
        <end position="80"/>
    </location>
</feature>
<evidence type="ECO:0000256" key="8">
    <source>
        <dbReference type="SAM" id="MobiDB-lite"/>
    </source>
</evidence>
<evidence type="ECO:0000256" key="1">
    <source>
        <dbReference type="ARBA" id="ARBA00004123"/>
    </source>
</evidence>
<proteinExistence type="predicted"/>
<dbReference type="Pfam" id="PF00096">
    <property type="entry name" value="zf-C2H2"/>
    <property type="match status" value="2"/>
</dbReference>
<gene>
    <name evidence="12" type="ORF">INT44_001628</name>
</gene>
<feature type="region of interest" description="Disordered" evidence="8">
    <location>
        <begin position="305"/>
        <end position="331"/>
    </location>
</feature>
<evidence type="ECO:0000313" key="12">
    <source>
        <dbReference type="EMBL" id="KAG2178476.1"/>
    </source>
</evidence>
<keyword evidence="5" id="KW-0862">Zinc</keyword>
<dbReference type="Proteomes" id="UP000612746">
    <property type="component" value="Unassembled WGS sequence"/>
</dbReference>